<evidence type="ECO:0000313" key="1">
    <source>
        <dbReference type="EMBL" id="BDC98166.1"/>
    </source>
</evidence>
<dbReference type="Gene3D" id="2.60.40.4070">
    <property type="match status" value="1"/>
</dbReference>
<evidence type="ECO:0000313" key="2">
    <source>
        <dbReference type="Proteomes" id="UP001354989"/>
    </source>
</evidence>
<protein>
    <recommendedName>
        <fullName evidence="3">Gliding motility-associated C-terminal domain-containing protein</fullName>
    </recommendedName>
</protein>
<gene>
    <name evidence="1" type="ORF">PEPS_04470</name>
</gene>
<proteinExistence type="predicted"/>
<name>A0ABN6LA73_9BACT</name>
<evidence type="ECO:0008006" key="3">
    <source>
        <dbReference type="Google" id="ProtNLM"/>
    </source>
</evidence>
<dbReference type="InterPro" id="IPR026341">
    <property type="entry name" value="T9SS_type_B"/>
</dbReference>
<dbReference type="Proteomes" id="UP001354989">
    <property type="component" value="Chromosome"/>
</dbReference>
<sequence length="638" mass="70736">MLIRCFSAQAQTSSENGHFQVAKDKLCQTEQLQITDGTGGNLDPDLIVLYGTAPNAGTGTDKEIIENFQNLFGNQTFQVGEPIPEYDADSSFFLLRILQGQEGTDKIDDRLWIAVTKSAPEYALYQCPSQPDKVVVYMEEQERALYHQVNFKYQNEDNSDNGSADFDLNKESLIVTAQTTGTYEFQAISCPGIIPPNKQVIEVDNNYQIPAVNGMSLTVTRQETQDGAIRLSFPAALGSHPYISNWNGEIQIVPLNNITFTDLNTQEDIYSFTASPYDLCEEKSIGQSRSLHSIIIDATSEKGFNKIEINALNKSVDLQKNSTPWVKGVKNSIDDRDITCGTNYEYSASYSEAGDLSSHSVTTEKISGNTDKAANIAFVNANVTEDNLIEIDGDEPTQRAIYTITNGSSTISAEEHYFTYDQLNPQQQAYCFRSSLTDECNNLSNSIRSCTIFLSSEGKSATETQLQWSNYAGFKVSKYEVLLLNENNAIVEEEDAGPFPAFRINTKNMDPAISKLRIRAVGQNTNEEALSNIINLETREVLEFPNAFSPNGDGINDIFTYVGSTAVNAFELLIYNRWGEIIHQTKANAQELSSGAKKGWDGTFNGTKVPAGHYTYHAEITTARNNQLTFNGIIILIR</sequence>
<reference evidence="1 2" key="1">
    <citation type="submission" date="2021-12" db="EMBL/GenBank/DDBJ databases">
        <title>Genome sequencing of bacteria with rrn-lacking chromosome and rrn-plasmid.</title>
        <authorList>
            <person name="Anda M."/>
            <person name="Iwasaki W."/>
        </authorList>
    </citation>
    <scope>NUCLEOTIDE SEQUENCE [LARGE SCALE GENOMIC DNA]</scope>
    <source>
        <strain evidence="1 2">NBRC 101262</strain>
    </source>
</reference>
<keyword evidence="2" id="KW-1185">Reference proteome</keyword>
<dbReference type="Pfam" id="PF13585">
    <property type="entry name" value="CHU_C"/>
    <property type="match status" value="1"/>
</dbReference>
<dbReference type="NCBIfam" id="TIGR04131">
    <property type="entry name" value="Bac_Flav_CTERM"/>
    <property type="match status" value="1"/>
</dbReference>
<organism evidence="1 2">
    <name type="scientific">Persicobacter psychrovividus</name>
    <dbReference type="NCBI Taxonomy" id="387638"/>
    <lineage>
        <taxon>Bacteria</taxon>
        <taxon>Pseudomonadati</taxon>
        <taxon>Bacteroidota</taxon>
        <taxon>Cytophagia</taxon>
        <taxon>Cytophagales</taxon>
        <taxon>Persicobacteraceae</taxon>
        <taxon>Persicobacter</taxon>
    </lineage>
</organism>
<dbReference type="EMBL" id="AP025292">
    <property type="protein sequence ID" value="BDC98166.1"/>
    <property type="molecule type" value="Genomic_DNA"/>
</dbReference>
<dbReference type="RefSeq" id="WP_338397525.1">
    <property type="nucleotide sequence ID" value="NZ_AP025292.1"/>
</dbReference>
<accession>A0ABN6LA73</accession>